<feature type="transmembrane region" description="Helical" evidence="1">
    <location>
        <begin position="87"/>
        <end position="111"/>
    </location>
</feature>
<keyword evidence="1" id="KW-1133">Transmembrane helix</keyword>
<dbReference type="Pfam" id="PF09335">
    <property type="entry name" value="VTT_dom"/>
    <property type="match status" value="1"/>
</dbReference>
<dbReference type="GO" id="GO:0005886">
    <property type="term" value="C:plasma membrane"/>
    <property type="evidence" value="ECO:0007669"/>
    <property type="project" value="UniProtKB-ARBA"/>
</dbReference>
<organism evidence="3">
    <name type="scientific">uncultured Thiotrichaceae bacterium</name>
    <dbReference type="NCBI Taxonomy" id="298394"/>
    <lineage>
        <taxon>Bacteria</taxon>
        <taxon>Pseudomonadati</taxon>
        <taxon>Pseudomonadota</taxon>
        <taxon>Gammaproteobacteria</taxon>
        <taxon>Thiotrichales</taxon>
        <taxon>Thiotrichaceae</taxon>
        <taxon>environmental samples</taxon>
    </lineage>
</organism>
<feature type="non-terminal residue" evidence="3">
    <location>
        <position position="139"/>
    </location>
</feature>
<name>A0A6S6SBG9_9GAMM</name>
<feature type="transmembrane region" description="Helical" evidence="1">
    <location>
        <begin position="37"/>
        <end position="57"/>
    </location>
</feature>
<reference evidence="3" key="1">
    <citation type="submission" date="2020-01" db="EMBL/GenBank/DDBJ databases">
        <authorList>
            <person name="Meier V. D."/>
            <person name="Meier V D."/>
        </authorList>
    </citation>
    <scope>NUCLEOTIDE SEQUENCE</scope>
    <source>
        <strain evidence="3">HLG_WM_MAG_07</strain>
    </source>
</reference>
<evidence type="ECO:0000313" key="3">
    <source>
        <dbReference type="EMBL" id="CAA6807223.1"/>
    </source>
</evidence>
<dbReference type="PANTHER" id="PTHR42709">
    <property type="entry name" value="ALKALINE PHOSPHATASE LIKE PROTEIN"/>
    <property type="match status" value="1"/>
</dbReference>
<protein>
    <submittedName>
        <fullName evidence="3">Probable membrane protein YPO3302</fullName>
    </submittedName>
</protein>
<dbReference type="EMBL" id="CACVAY010000032">
    <property type="protein sequence ID" value="CAA6807223.1"/>
    <property type="molecule type" value="Genomic_DNA"/>
</dbReference>
<dbReference type="AlphaFoldDB" id="A0A6S6SBG9"/>
<keyword evidence="1" id="KW-0472">Membrane</keyword>
<dbReference type="PANTHER" id="PTHR42709:SF4">
    <property type="entry name" value="INNER MEMBRANE PROTEIN YQAA"/>
    <property type="match status" value="1"/>
</dbReference>
<dbReference type="InterPro" id="IPR032816">
    <property type="entry name" value="VTT_dom"/>
</dbReference>
<evidence type="ECO:0000259" key="2">
    <source>
        <dbReference type="Pfam" id="PF09335"/>
    </source>
</evidence>
<feature type="transmembrane region" description="Helical" evidence="1">
    <location>
        <begin position="117"/>
        <end position="138"/>
    </location>
</feature>
<feature type="domain" description="VTT" evidence="2">
    <location>
        <begin position="21"/>
        <end position="133"/>
    </location>
</feature>
<keyword evidence="1" id="KW-0812">Transmembrane</keyword>
<gene>
    <name evidence="3" type="ORF">HELGO_WM12280</name>
</gene>
<sequence length="139" mass="15680">MSYLALFISALLAATFIPAQSETLLFTLIYQGEHNIALLLVVATVGNVLGSVINWWLGLHIQRFRHKKWFPIKEASLEKAQQNFQKYGLWSLLLSWVPIIGDPITMIAGIMRVPFPIFLLLVSIAKGGRYLMVAWLALI</sequence>
<proteinExistence type="predicted"/>
<evidence type="ECO:0000256" key="1">
    <source>
        <dbReference type="SAM" id="Phobius"/>
    </source>
</evidence>
<accession>A0A6S6SBG9</accession>
<dbReference type="InterPro" id="IPR051311">
    <property type="entry name" value="DedA_domain"/>
</dbReference>